<feature type="coiled-coil region" evidence="1">
    <location>
        <begin position="231"/>
        <end position="258"/>
    </location>
</feature>
<dbReference type="RefSeq" id="XP_067717169.1">
    <property type="nucleotide sequence ID" value="XM_067861068.1"/>
</dbReference>
<evidence type="ECO:0000256" key="1">
    <source>
        <dbReference type="SAM" id="Coils"/>
    </source>
</evidence>
<keyword evidence="2" id="KW-0472">Membrane</keyword>
<dbReference type="AlphaFoldDB" id="A0AAV4LZN3"/>
<keyword evidence="2" id="KW-1133">Transmembrane helix</keyword>
<accession>A0AAV4LZN3</accession>
<dbReference type="EMBL" id="BPLF01000004">
    <property type="protein sequence ID" value="GIX65100.1"/>
    <property type="molecule type" value="Genomic_DNA"/>
</dbReference>
<protein>
    <submittedName>
        <fullName evidence="3">Variant erythrocyte surface antigen-1 family protein</fullName>
    </submittedName>
</protein>
<keyword evidence="4" id="KW-1185">Reference proteome</keyword>
<organism evidence="3 4">
    <name type="scientific">Babesia caballi</name>
    <dbReference type="NCBI Taxonomy" id="5871"/>
    <lineage>
        <taxon>Eukaryota</taxon>
        <taxon>Sar</taxon>
        <taxon>Alveolata</taxon>
        <taxon>Apicomplexa</taxon>
        <taxon>Aconoidasida</taxon>
        <taxon>Piroplasmida</taxon>
        <taxon>Babesiidae</taxon>
        <taxon>Babesia</taxon>
    </lineage>
</organism>
<feature type="transmembrane region" description="Helical" evidence="2">
    <location>
        <begin position="1026"/>
        <end position="1051"/>
    </location>
</feature>
<gene>
    <name evidence="3" type="ORF">BcabD6B2_45350</name>
</gene>
<evidence type="ECO:0000256" key="2">
    <source>
        <dbReference type="SAM" id="Phobius"/>
    </source>
</evidence>
<comment type="caution">
    <text evidence="3">The sequence shown here is derived from an EMBL/GenBank/DDBJ whole genome shotgun (WGS) entry which is preliminary data.</text>
</comment>
<keyword evidence="1" id="KW-0175">Coiled coil</keyword>
<dbReference type="GeneID" id="94196581"/>
<proteinExistence type="predicted"/>
<evidence type="ECO:0000313" key="4">
    <source>
        <dbReference type="Proteomes" id="UP001497744"/>
    </source>
</evidence>
<sequence length="1090" mass="120582">MKVSTHNECVIQEDCATIPSVYSRGGGGVGGSGRGYCIGPFWNMANQKKLTDRPSNLKEAIDWILRVTGKDGGGVGGGGGDTAINDLTEQIKKLLKSVENSGTGLGNEIKKVVQALDGGQLITKLAEGLQQFIGYQNGTIKHNTQGIGLYNDPLERFQEGVLNFWKEALQVLEMGFSRGATHVNLNTAKSSDLSTHLENYRSKRDINGLADAFQTYLGNVLQKVEEDVDVKRTAQTQVQELKTKLETLLRQVASQHSNSPFDFSENSAFKTKVDEVWTALTSPSIALKSLPGQRYPNSKTIVMAVFNATKGLLTQLMMGYQSSYQGTTTNELTTSKSPQAAICAKIFLSCLPLIFSNLHQLYWKCKQEKAQGGWKEMQLNGSGRNGADLKHFMDLMTFSSVRLNGAMTGDNVVSNAFKDLTEFSTAASSGQFYTEFLNTFKTTGIEKWTADNRTAQNTNFLSGLYLCSSWYFQGCQAKMSQTRPPSSIREMLYWLMGLTATPQFGDLLGHIHNVVGSDFKVAVSGSSKTDETLTADKVTSYILSICYTSPSVLDIIQGSVPPQESNDKPWLHDLYSNTEFPFKYPSSGAALFYALSDYTYALQFQLSFLYKQCQDMYINTCGWQFCTFGKDINNDSSNGEVVTSHICHAGCTHGTGSSSQCSHNDTKCGTDGQASPLQAFLTDKLQGFRRGHPGTSDHLASCYSNSMCHVPMGFKAEYLRETPGYGYHVFYPLLFYCSDHTRPLRLLSDKLHCIANYTPRSLGDMLGFYLHLTRQVFNVRTERLSEYITNLLKTKQPQSRGSLIIFESVENSIVELGSALHGVVRHCHNRQTSDPHGQIKHQDVSGQFCSHSKSPADLWSLLSGMDNNHAACRSAKCGAYMSPLTRSYGSTFGKSAGFASTYLSWVSYLADDFKERLEGLLIDFTNITCNDCKTQNGGECSCSKGQHGTSNCQCDSVVSCSGVLPLFYEHGFNFFNVKSLSGKVGGVPQTKRNCAQFHSQLQSVISGHPLSNLLNTIDTFLFLFRYYFLSNLSAFWNIYMCLILYTFFFLLDTLHLRSHLKLTSSHTVPPLALLTQGTHLPVTKLTYIGQ</sequence>
<name>A0AAV4LZN3_BABCB</name>
<dbReference type="InterPro" id="IPR024751">
    <property type="entry name" value="VESA1"/>
</dbReference>
<reference evidence="3 4" key="1">
    <citation type="submission" date="2021-06" db="EMBL/GenBank/DDBJ databases">
        <title>Genome sequence of Babesia caballi.</title>
        <authorList>
            <person name="Yamagishi J."/>
            <person name="Kidaka T."/>
            <person name="Ochi A."/>
        </authorList>
    </citation>
    <scope>NUCLEOTIDE SEQUENCE [LARGE SCALE GENOMIC DNA]</scope>
    <source>
        <strain evidence="3">USDA-D6B2</strain>
    </source>
</reference>
<evidence type="ECO:0000313" key="3">
    <source>
        <dbReference type="EMBL" id="GIX65100.1"/>
    </source>
</evidence>
<keyword evidence="2" id="KW-0812">Transmembrane</keyword>
<dbReference type="Proteomes" id="UP001497744">
    <property type="component" value="Unassembled WGS sequence"/>
</dbReference>
<dbReference type="Pfam" id="PF12785">
    <property type="entry name" value="VESA1_N"/>
    <property type="match status" value="1"/>
</dbReference>